<reference evidence="4" key="1">
    <citation type="journal article" date="2014" name="Int. J. Syst. Evol. Microbiol.">
        <title>Complete genome sequence of Corynebacterium casei LMG S-19264T (=DSM 44701T), isolated from a smear-ripened cheese.</title>
        <authorList>
            <consortium name="US DOE Joint Genome Institute (JGI-PGF)"/>
            <person name="Walter F."/>
            <person name="Albersmeier A."/>
            <person name="Kalinowski J."/>
            <person name="Ruckert C."/>
        </authorList>
    </citation>
    <scope>NUCLEOTIDE SEQUENCE</scope>
    <source>
        <strain evidence="4">KCTC 32513</strain>
    </source>
</reference>
<dbReference type="AlphaFoldDB" id="A0A8J3G3K8"/>
<dbReference type="InterPro" id="IPR002641">
    <property type="entry name" value="PNPLA_dom"/>
</dbReference>
<dbReference type="PANTHER" id="PTHR24138">
    <property type="entry name" value="INTRACELLLAR PHOSPHOLIPASE A FAMILY"/>
    <property type="match status" value="1"/>
</dbReference>
<feature type="active site" description="Nucleophile" evidence="2">
    <location>
        <position position="6"/>
    </location>
</feature>
<reference evidence="4" key="2">
    <citation type="submission" date="2020-09" db="EMBL/GenBank/DDBJ databases">
        <authorList>
            <person name="Sun Q."/>
            <person name="Kim S."/>
        </authorList>
    </citation>
    <scope>NUCLEOTIDE SEQUENCE</scope>
    <source>
        <strain evidence="4">KCTC 32513</strain>
    </source>
</reference>
<keyword evidence="2" id="KW-0442">Lipid degradation</keyword>
<dbReference type="GO" id="GO:0016042">
    <property type="term" value="P:lipid catabolic process"/>
    <property type="evidence" value="ECO:0007669"/>
    <property type="project" value="UniProtKB-UniRule"/>
</dbReference>
<name>A0A8J3G3K8_9PROT</name>
<dbReference type="PANTHER" id="PTHR24138:SF12">
    <property type="entry name" value="PATATIN FAMILY PROTEIN"/>
    <property type="match status" value="1"/>
</dbReference>
<accession>A0A8J3G3K8</accession>
<dbReference type="GO" id="GO:0016787">
    <property type="term" value="F:hydrolase activity"/>
    <property type="evidence" value="ECO:0007669"/>
    <property type="project" value="UniProtKB-UniRule"/>
</dbReference>
<dbReference type="CDD" id="cd07199">
    <property type="entry name" value="Pat17_PNPLA8_PNPLA9_like"/>
    <property type="match status" value="1"/>
</dbReference>
<evidence type="ECO:0000259" key="3">
    <source>
        <dbReference type="PROSITE" id="PS51635"/>
    </source>
</evidence>
<dbReference type="EMBL" id="BMZH01000022">
    <property type="protein sequence ID" value="GHB04706.1"/>
    <property type="molecule type" value="Genomic_DNA"/>
</dbReference>
<evidence type="ECO:0000313" key="5">
    <source>
        <dbReference type="Proteomes" id="UP000634004"/>
    </source>
</evidence>
<sequence>MICGTSTGGIIAAGLGLGIPADRILSLYLDEGEEIFPLQRFSEKALRAARDVPFRDRRPLDEKLAREFEGLSYGESKARLVIPSFDENVEPNVWKTDHHPDYQRDWDLPANAIVAATSAAPIYFAASLAEDRVQWDGGLYANNPLMMGLADTLACYDIDRGDIEVLSLGCGQSKLETPAADAGVRSWALNLLGTASSLQSHDCLGQAGLLIGKDSLCRINPAVEVKIELDDYKGAAQHLPSLGSHSFKNCKSELRNFFSANADPRERHYTI</sequence>
<feature type="short sequence motif" description="GXSXG" evidence="2">
    <location>
        <begin position="4"/>
        <end position="8"/>
    </location>
</feature>
<evidence type="ECO:0000256" key="2">
    <source>
        <dbReference type="PROSITE-ProRule" id="PRU01161"/>
    </source>
</evidence>
<dbReference type="PROSITE" id="PS51635">
    <property type="entry name" value="PNPLA"/>
    <property type="match status" value="1"/>
</dbReference>
<feature type="active site" description="Proton acceptor" evidence="2">
    <location>
        <position position="136"/>
    </location>
</feature>
<dbReference type="Pfam" id="PF01734">
    <property type="entry name" value="Patatin"/>
    <property type="match status" value="1"/>
</dbReference>
<protein>
    <recommendedName>
        <fullName evidence="3">PNPLA domain-containing protein</fullName>
    </recommendedName>
</protein>
<evidence type="ECO:0000313" key="4">
    <source>
        <dbReference type="EMBL" id="GHB04706.1"/>
    </source>
</evidence>
<evidence type="ECO:0000256" key="1">
    <source>
        <dbReference type="ARBA" id="ARBA00023098"/>
    </source>
</evidence>
<keyword evidence="1 2" id="KW-0443">Lipid metabolism</keyword>
<organism evidence="4 5">
    <name type="scientific">Algimonas arctica</name>
    <dbReference type="NCBI Taxonomy" id="1479486"/>
    <lineage>
        <taxon>Bacteria</taxon>
        <taxon>Pseudomonadati</taxon>
        <taxon>Pseudomonadota</taxon>
        <taxon>Alphaproteobacteria</taxon>
        <taxon>Maricaulales</taxon>
        <taxon>Robiginitomaculaceae</taxon>
        <taxon>Algimonas</taxon>
    </lineage>
</organism>
<comment type="caution">
    <text evidence="4">The sequence shown here is derived from an EMBL/GenBank/DDBJ whole genome shotgun (WGS) entry which is preliminary data.</text>
</comment>
<gene>
    <name evidence="4" type="ORF">GCM10009069_29060</name>
</gene>
<keyword evidence="2" id="KW-0378">Hydrolase</keyword>
<dbReference type="Proteomes" id="UP000634004">
    <property type="component" value="Unassembled WGS sequence"/>
</dbReference>
<feature type="short sequence motif" description="DGA/G" evidence="2">
    <location>
        <begin position="136"/>
        <end position="138"/>
    </location>
</feature>
<keyword evidence="5" id="KW-1185">Reference proteome</keyword>
<dbReference type="SUPFAM" id="SSF52151">
    <property type="entry name" value="FabD/lysophospholipase-like"/>
    <property type="match status" value="1"/>
</dbReference>
<dbReference type="InterPro" id="IPR047156">
    <property type="entry name" value="Teg/CotR/CapV-like"/>
</dbReference>
<feature type="domain" description="PNPLA" evidence="3">
    <location>
        <begin position="1"/>
        <end position="149"/>
    </location>
</feature>
<comment type="caution">
    <text evidence="2">Lacks conserved residue(s) required for the propagation of feature annotation.</text>
</comment>
<dbReference type="Gene3D" id="3.40.1090.10">
    <property type="entry name" value="Cytosolic phospholipase A2 catalytic domain"/>
    <property type="match status" value="1"/>
</dbReference>
<proteinExistence type="predicted"/>
<dbReference type="InterPro" id="IPR016035">
    <property type="entry name" value="Acyl_Trfase/lysoPLipase"/>
</dbReference>